<dbReference type="InterPro" id="IPR029044">
    <property type="entry name" value="Nucleotide-diphossugar_trans"/>
</dbReference>
<evidence type="ECO:0000256" key="1">
    <source>
        <dbReference type="ARBA" id="ARBA00022679"/>
    </source>
</evidence>
<name>A0A395JKF7_9GAMM</name>
<evidence type="ECO:0000313" key="4">
    <source>
        <dbReference type="EMBL" id="RBP50915.1"/>
    </source>
</evidence>
<protein>
    <submittedName>
        <fullName evidence="4">MurNAc alpha-1-phosphate uridylyltransferase</fullName>
    </submittedName>
</protein>
<dbReference type="Proteomes" id="UP000253083">
    <property type="component" value="Unassembled WGS sequence"/>
</dbReference>
<dbReference type="OrthoDB" id="9788272at2"/>
<dbReference type="Pfam" id="PF00483">
    <property type="entry name" value="NTP_transferase"/>
    <property type="match status" value="1"/>
</dbReference>
<feature type="domain" description="Nucleotidyl transferase" evidence="3">
    <location>
        <begin position="12"/>
        <end position="129"/>
    </location>
</feature>
<sequence>MSDYLAKATTVVLLAAGRGARMRPLTDTTPKPLLTVGPRTLIEHHLSKLASLGFKNVVINTAHLAEQFPAKLGDGAQYGLSIQYSDESQFGALETAGGLQHAVPLIHSDPFLVINSDIWTDFDFTVLLRPLGVLGRLVMVNNPAHNQRGDFVLKQDGYLDVMPEHTTTGLTFSGIALYHKAMFAPLPHGKQALAPLLRNCMKTQQLEGIQHTGKWVDVGTPERLEQLNQTYKIRY</sequence>
<comment type="caution">
    <text evidence="4">The sequence shown here is derived from an EMBL/GenBank/DDBJ whole genome shotgun (WGS) entry which is preliminary data.</text>
</comment>
<dbReference type="NCBIfam" id="NF045761">
    <property type="entry name" value="NAMPUrTaseMurU"/>
    <property type="match status" value="1"/>
</dbReference>
<reference evidence="4 5" key="1">
    <citation type="submission" date="2018-06" db="EMBL/GenBank/DDBJ databases">
        <title>Genomic Encyclopedia of Type Strains, Phase IV (KMG-IV): sequencing the most valuable type-strain genomes for metagenomic binning, comparative biology and taxonomic classification.</title>
        <authorList>
            <person name="Goeker M."/>
        </authorList>
    </citation>
    <scope>NUCLEOTIDE SEQUENCE [LARGE SCALE GENOMIC DNA]</scope>
    <source>
        <strain evidence="4 5">DSM 24032</strain>
    </source>
</reference>
<dbReference type="AlphaFoldDB" id="A0A395JKF7"/>
<dbReference type="PANTHER" id="PTHR43584">
    <property type="entry name" value="NUCLEOTIDYL TRANSFERASE"/>
    <property type="match status" value="1"/>
</dbReference>
<evidence type="ECO:0000256" key="2">
    <source>
        <dbReference type="ARBA" id="ARBA00022695"/>
    </source>
</evidence>
<organism evidence="4 5">
    <name type="scientific">Arenicella xantha</name>
    <dbReference type="NCBI Taxonomy" id="644221"/>
    <lineage>
        <taxon>Bacteria</taxon>
        <taxon>Pseudomonadati</taxon>
        <taxon>Pseudomonadota</taxon>
        <taxon>Gammaproteobacteria</taxon>
        <taxon>Arenicellales</taxon>
        <taxon>Arenicellaceae</taxon>
        <taxon>Arenicella</taxon>
    </lineage>
</organism>
<evidence type="ECO:0000313" key="5">
    <source>
        <dbReference type="Proteomes" id="UP000253083"/>
    </source>
</evidence>
<gene>
    <name evidence="4" type="ORF">DFR28_102331</name>
</gene>
<dbReference type="SUPFAM" id="SSF53448">
    <property type="entry name" value="Nucleotide-diphospho-sugar transferases"/>
    <property type="match status" value="1"/>
</dbReference>
<dbReference type="PANTHER" id="PTHR43584:SF8">
    <property type="entry name" value="N-ACETYLMURAMATE ALPHA-1-PHOSPHATE URIDYLYLTRANSFERASE"/>
    <property type="match status" value="1"/>
</dbReference>
<keyword evidence="2 4" id="KW-0548">Nucleotidyltransferase</keyword>
<dbReference type="InterPro" id="IPR005835">
    <property type="entry name" value="NTP_transferase_dom"/>
</dbReference>
<dbReference type="GO" id="GO:0016779">
    <property type="term" value="F:nucleotidyltransferase activity"/>
    <property type="evidence" value="ECO:0007669"/>
    <property type="project" value="UniProtKB-KW"/>
</dbReference>
<proteinExistence type="predicted"/>
<dbReference type="Gene3D" id="3.90.550.10">
    <property type="entry name" value="Spore Coat Polysaccharide Biosynthesis Protein SpsA, Chain A"/>
    <property type="match status" value="1"/>
</dbReference>
<dbReference type="InterPro" id="IPR054790">
    <property type="entry name" value="MurU"/>
</dbReference>
<keyword evidence="1 4" id="KW-0808">Transferase</keyword>
<keyword evidence="5" id="KW-1185">Reference proteome</keyword>
<dbReference type="InParanoid" id="A0A395JKF7"/>
<evidence type="ECO:0000259" key="3">
    <source>
        <dbReference type="Pfam" id="PF00483"/>
    </source>
</evidence>
<dbReference type="CDD" id="cd06422">
    <property type="entry name" value="NTP_transferase_like_1"/>
    <property type="match status" value="1"/>
</dbReference>
<dbReference type="EMBL" id="QNRT01000002">
    <property type="protein sequence ID" value="RBP50915.1"/>
    <property type="molecule type" value="Genomic_DNA"/>
</dbReference>
<dbReference type="RefSeq" id="WP_113953726.1">
    <property type="nucleotide sequence ID" value="NZ_QNRT01000002.1"/>
</dbReference>
<accession>A0A395JKF7</accession>
<dbReference type="InterPro" id="IPR050065">
    <property type="entry name" value="GlmU-like"/>
</dbReference>